<reference evidence="2 3" key="1">
    <citation type="journal article" date="2014" name="Nat. Genet.">
        <title>Genome and transcriptome of the porcine whipworm Trichuris suis.</title>
        <authorList>
            <person name="Jex A.R."/>
            <person name="Nejsum P."/>
            <person name="Schwarz E.M."/>
            <person name="Hu L."/>
            <person name="Young N.D."/>
            <person name="Hall R.S."/>
            <person name="Korhonen P.K."/>
            <person name="Liao S."/>
            <person name="Thamsborg S."/>
            <person name="Xia J."/>
            <person name="Xu P."/>
            <person name="Wang S."/>
            <person name="Scheerlinck J.P."/>
            <person name="Hofmann A."/>
            <person name="Sternberg P.W."/>
            <person name="Wang J."/>
            <person name="Gasser R.B."/>
        </authorList>
    </citation>
    <scope>NUCLEOTIDE SEQUENCE [LARGE SCALE GENOMIC DNA]</scope>
    <source>
        <strain evidence="2">DCEP-RM93M</strain>
    </source>
</reference>
<evidence type="ECO:0000313" key="3">
    <source>
        <dbReference type="Proteomes" id="UP000030764"/>
    </source>
</evidence>
<organism evidence="2 3">
    <name type="scientific">Trichuris suis</name>
    <name type="common">pig whipworm</name>
    <dbReference type="NCBI Taxonomy" id="68888"/>
    <lineage>
        <taxon>Eukaryota</taxon>
        <taxon>Metazoa</taxon>
        <taxon>Ecdysozoa</taxon>
        <taxon>Nematoda</taxon>
        <taxon>Enoplea</taxon>
        <taxon>Dorylaimia</taxon>
        <taxon>Trichinellida</taxon>
        <taxon>Trichuridae</taxon>
        <taxon>Trichuris</taxon>
    </lineage>
</organism>
<keyword evidence="1" id="KW-0732">Signal</keyword>
<name>A0A085MKP7_9BILA</name>
<proteinExistence type="predicted"/>
<keyword evidence="3" id="KW-1185">Reference proteome</keyword>
<accession>A0A085MKP7</accession>
<evidence type="ECO:0000313" key="2">
    <source>
        <dbReference type="EMBL" id="KFD57793.1"/>
    </source>
</evidence>
<feature type="chain" id="PRO_5001795382" evidence="1">
    <location>
        <begin position="20"/>
        <end position="131"/>
    </location>
</feature>
<dbReference type="AlphaFoldDB" id="A0A085MKP7"/>
<dbReference type="EMBL" id="KL363187">
    <property type="protein sequence ID" value="KFD57793.1"/>
    <property type="molecule type" value="Genomic_DNA"/>
</dbReference>
<sequence>MKRAYIITVLILLPSFVVSAPTDECPSEGGTRKFIQRQLEGKTSCYELTRSECLFIHEAIDTCACTCDVLIKSSEDTARQTYTAEVAVELTPVVAVTVAAKGVDAAVKVAAEDKLNNDLNDCAVVNQYTHT</sequence>
<gene>
    <name evidence="2" type="ORF">M513_01463</name>
</gene>
<protein>
    <submittedName>
        <fullName evidence="2">Uncharacterized protein</fullName>
    </submittedName>
</protein>
<dbReference type="Proteomes" id="UP000030764">
    <property type="component" value="Unassembled WGS sequence"/>
</dbReference>
<feature type="signal peptide" evidence="1">
    <location>
        <begin position="1"/>
        <end position="19"/>
    </location>
</feature>
<evidence type="ECO:0000256" key="1">
    <source>
        <dbReference type="SAM" id="SignalP"/>
    </source>
</evidence>